<feature type="region of interest" description="Disordered" evidence="1">
    <location>
        <begin position="112"/>
        <end position="159"/>
    </location>
</feature>
<dbReference type="HOGENOM" id="CLU_091638_1_0_5"/>
<dbReference type="KEGG" id="aol:S58_19110"/>
<accession>M4Z3I4</accession>
<dbReference type="GeneID" id="301815831"/>
<dbReference type="RefSeq" id="WP_015665045.1">
    <property type="nucleotide sequence ID" value="NC_020453.1"/>
</dbReference>
<dbReference type="Proteomes" id="UP000011841">
    <property type="component" value="Chromosome"/>
</dbReference>
<dbReference type="InterPro" id="IPR011033">
    <property type="entry name" value="PRC_barrel-like_sf"/>
</dbReference>
<feature type="chain" id="PRO_5004061534" description="PRC-barrel domain-containing protein" evidence="2">
    <location>
        <begin position="23"/>
        <end position="179"/>
    </location>
</feature>
<dbReference type="PANTHER" id="PTHR36505:SF1">
    <property type="entry name" value="BLR1072 PROTEIN"/>
    <property type="match status" value="1"/>
</dbReference>
<dbReference type="PATRIC" id="fig|1245469.3.peg.1949"/>
<dbReference type="OrthoDB" id="7818259at2"/>
<feature type="signal peptide" evidence="2">
    <location>
        <begin position="1"/>
        <end position="22"/>
    </location>
</feature>
<evidence type="ECO:0000313" key="5">
    <source>
        <dbReference type="Proteomes" id="UP000011841"/>
    </source>
</evidence>
<dbReference type="InterPro" id="IPR027275">
    <property type="entry name" value="PRC-brl_dom"/>
</dbReference>
<dbReference type="Gene3D" id="2.30.30.240">
    <property type="entry name" value="PRC-barrel domain"/>
    <property type="match status" value="1"/>
</dbReference>
<dbReference type="SUPFAM" id="SSF50346">
    <property type="entry name" value="PRC-barrel domain"/>
    <property type="match status" value="1"/>
</dbReference>
<keyword evidence="2" id="KW-0732">Signal</keyword>
<feature type="domain" description="PRC-barrel" evidence="3">
    <location>
        <begin position="49"/>
        <end position="105"/>
    </location>
</feature>
<evidence type="ECO:0000313" key="4">
    <source>
        <dbReference type="EMBL" id="BAM87918.1"/>
    </source>
</evidence>
<dbReference type="AlphaFoldDB" id="M4Z3I4"/>
<proteinExistence type="predicted"/>
<dbReference type="Pfam" id="PF05239">
    <property type="entry name" value="PRC"/>
    <property type="match status" value="1"/>
</dbReference>
<reference evidence="4 5" key="1">
    <citation type="journal article" date="2013" name="Appl. Environ. Microbiol.">
        <title>Genome analysis suggests that the soil oligotrophic bacterium Agromonas oligotrophica (Bradyrhizobium oligotrophicum) is a nitrogen-fixing symbiont of Aeschynomene indica.</title>
        <authorList>
            <person name="Okubo T."/>
            <person name="Fukushima S."/>
            <person name="Itakura M."/>
            <person name="Oshima K."/>
            <person name="Longtonglang A."/>
            <person name="Teaumroong N."/>
            <person name="Mitsui H."/>
            <person name="Hattori M."/>
            <person name="Hattori R."/>
            <person name="Hattori T."/>
            <person name="Minamisawa K."/>
        </authorList>
    </citation>
    <scope>NUCLEOTIDE SEQUENCE [LARGE SCALE GENOMIC DNA]</scope>
    <source>
        <strain evidence="4 5">S58</strain>
    </source>
</reference>
<sequence>MVMKTVAAGLAGSLLLATAAFAAESTTTTTSTTTRADTTAASYQGDWRSSKLVGVKVYNNNNENVGSIDDLLVDKSGNVKGVVIGVGGFLGMGEHLVAVSFDQIKFSDQPVQSNTASTAPAAGTTSSTNPPASTTTTGAATGTSSSSSMSSKSRWYPDHAMINSTKDQLKAMPEFKYSE</sequence>
<evidence type="ECO:0000259" key="3">
    <source>
        <dbReference type="Pfam" id="PF05239"/>
    </source>
</evidence>
<feature type="compositionally biased region" description="Low complexity" evidence="1">
    <location>
        <begin position="113"/>
        <end position="151"/>
    </location>
</feature>
<dbReference type="PANTHER" id="PTHR36505">
    <property type="entry name" value="BLR1072 PROTEIN"/>
    <property type="match status" value="1"/>
</dbReference>
<organism evidence="4 5">
    <name type="scientific">Bradyrhizobium oligotrophicum S58</name>
    <dbReference type="NCBI Taxonomy" id="1245469"/>
    <lineage>
        <taxon>Bacteria</taxon>
        <taxon>Pseudomonadati</taxon>
        <taxon>Pseudomonadota</taxon>
        <taxon>Alphaproteobacteria</taxon>
        <taxon>Hyphomicrobiales</taxon>
        <taxon>Nitrobacteraceae</taxon>
        <taxon>Bradyrhizobium</taxon>
    </lineage>
</organism>
<keyword evidence="5" id="KW-1185">Reference proteome</keyword>
<dbReference type="EMBL" id="AP012603">
    <property type="protein sequence ID" value="BAM87918.1"/>
    <property type="molecule type" value="Genomic_DNA"/>
</dbReference>
<name>M4Z3I4_9BRAD</name>
<protein>
    <recommendedName>
        <fullName evidence="3">PRC-barrel domain-containing protein</fullName>
    </recommendedName>
</protein>
<dbReference type="STRING" id="1245469.S58_19110"/>
<evidence type="ECO:0000256" key="1">
    <source>
        <dbReference type="SAM" id="MobiDB-lite"/>
    </source>
</evidence>
<gene>
    <name evidence="4" type="ORF">S58_19110</name>
</gene>
<dbReference type="eggNOG" id="COG1873">
    <property type="taxonomic scope" value="Bacteria"/>
</dbReference>
<evidence type="ECO:0000256" key="2">
    <source>
        <dbReference type="SAM" id="SignalP"/>
    </source>
</evidence>